<evidence type="ECO:0000313" key="8">
    <source>
        <dbReference type="Proteomes" id="UP001210120"/>
    </source>
</evidence>
<evidence type="ECO:0000256" key="3">
    <source>
        <dbReference type="ARBA" id="ARBA00012787"/>
    </source>
</evidence>
<evidence type="ECO:0000256" key="2">
    <source>
        <dbReference type="ARBA" id="ARBA00005642"/>
    </source>
</evidence>
<dbReference type="EC" id="5.4.99.25" evidence="3"/>
<keyword evidence="4" id="KW-0819">tRNA processing</keyword>
<evidence type="ECO:0000256" key="5">
    <source>
        <dbReference type="ARBA" id="ARBA00023235"/>
    </source>
</evidence>
<accession>A0ABY7M1S3</accession>
<evidence type="ECO:0000259" key="6">
    <source>
        <dbReference type="Pfam" id="PF01509"/>
    </source>
</evidence>
<keyword evidence="8" id="KW-1185">Reference proteome</keyword>
<sequence>MKGQKMYNLARKNIYVDIAPRKVHIYDLKILSFLSENLVKFYVNVSKGTYIRSLARDIGEKMNTYGSLQNLVRTCIGTYCLNNAKFVDFIEKKDLIDKKEFFKNCNKIILNSYLIKLVKNGIYLDHRQINTKNPFIVLDSKQNWIAYYEPIEKNKYCPKFFF</sequence>
<dbReference type="PANTHER" id="PTHR13767:SF2">
    <property type="entry name" value="PSEUDOURIDYLATE SYNTHASE TRUB1"/>
    <property type="match status" value="1"/>
</dbReference>
<organism evidence="7 8">
    <name type="scientific">Candidatus Phytoplasma sacchari</name>
    <dbReference type="NCBI Taxonomy" id="2609813"/>
    <lineage>
        <taxon>Bacteria</taxon>
        <taxon>Bacillati</taxon>
        <taxon>Mycoplasmatota</taxon>
        <taxon>Mollicutes</taxon>
        <taxon>Acholeplasmatales</taxon>
        <taxon>Acholeplasmataceae</taxon>
        <taxon>Candidatus Phytoplasma</taxon>
        <taxon>16SrXI (Rice yellow dwarf group)</taxon>
    </lineage>
</organism>
<evidence type="ECO:0000256" key="4">
    <source>
        <dbReference type="ARBA" id="ARBA00022694"/>
    </source>
</evidence>
<dbReference type="Pfam" id="PF01509">
    <property type="entry name" value="TruB_N"/>
    <property type="match status" value="1"/>
</dbReference>
<dbReference type="EMBL" id="CP115156">
    <property type="protein sequence ID" value="WBL31651.1"/>
    <property type="molecule type" value="Genomic_DNA"/>
</dbReference>
<dbReference type="PANTHER" id="PTHR13767">
    <property type="entry name" value="TRNA-PSEUDOURIDINE SYNTHASE"/>
    <property type="match status" value="1"/>
</dbReference>
<gene>
    <name evidence="7" type="ORF">O7R10_01635</name>
</gene>
<feature type="domain" description="Pseudouridine synthase II N-terminal" evidence="6">
    <location>
        <begin position="1"/>
        <end position="51"/>
    </location>
</feature>
<proteinExistence type="inferred from homology"/>
<dbReference type="Gene3D" id="3.30.2350.10">
    <property type="entry name" value="Pseudouridine synthase"/>
    <property type="match status" value="1"/>
</dbReference>
<dbReference type="InterPro" id="IPR002501">
    <property type="entry name" value="PsdUridine_synth_N"/>
</dbReference>
<keyword evidence="5" id="KW-0413">Isomerase</keyword>
<reference evidence="7" key="1">
    <citation type="submission" date="2022-12" db="EMBL/GenBank/DDBJ databases">
        <title>Genomic Characterization of Candidatus Phytoplasma sacchari in China.</title>
        <authorList>
            <person name="Zhang R.-Y."/>
        </authorList>
    </citation>
    <scope>NUCLEOTIDE SEQUENCE [LARGE SCALE GENOMIC DNA]</scope>
    <source>
        <strain evidence="7">SCWL1</strain>
    </source>
</reference>
<evidence type="ECO:0000256" key="1">
    <source>
        <dbReference type="ARBA" id="ARBA00000385"/>
    </source>
</evidence>
<evidence type="ECO:0000313" key="7">
    <source>
        <dbReference type="EMBL" id="WBL31651.1"/>
    </source>
</evidence>
<protein>
    <recommendedName>
        <fullName evidence="3">tRNA pseudouridine(55) synthase</fullName>
        <ecNumber evidence="3">5.4.99.25</ecNumber>
    </recommendedName>
</protein>
<dbReference type="InterPro" id="IPR014780">
    <property type="entry name" value="tRNA_psdUridine_synth_TruB"/>
</dbReference>
<dbReference type="SUPFAM" id="SSF55120">
    <property type="entry name" value="Pseudouridine synthase"/>
    <property type="match status" value="1"/>
</dbReference>
<dbReference type="Proteomes" id="UP001210120">
    <property type="component" value="Chromosome"/>
</dbReference>
<comment type="similarity">
    <text evidence="2">Belongs to the pseudouridine synthase TruB family. Type 1 subfamily.</text>
</comment>
<name>A0ABY7M1S3_9MOLU</name>
<dbReference type="InterPro" id="IPR020103">
    <property type="entry name" value="PsdUridine_synth_cat_dom_sf"/>
</dbReference>
<comment type="catalytic activity">
    <reaction evidence="1">
        <text>uridine(55) in tRNA = pseudouridine(55) in tRNA</text>
        <dbReference type="Rhea" id="RHEA:42532"/>
        <dbReference type="Rhea" id="RHEA-COMP:10101"/>
        <dbReference type="Rhea" id="RHEA-COMP:10102"/>
        <dbReference type="ChEBI" id="CHEBI:65314"/>
        <dbReference type="ChEBI" id="CHEBI:65315"/>
        <dbReference type="EC" id="5.4.99.25"/>
    </reaction>
</comment>